<protein>
    <recommendedName>
        <fullName evidence="1">PucR C-terminal helix-turn-helix domain-containing protein</fullName>
    </recommendedName>
</protein>
<name>A0A7I9V569_9ACTN</name>
<keyword evidence="3" id="KW-1185">Reference proteome</keyword>
<evidence type="ECO:0000259" key="1">
    <source>
        <dbReference type="Pfam" id="PF13556"/>
    </source>
</evidence>
<accession>A0A7I9V569</accession>
<dbReference type="OrthoDB" id="3663486at2"/>
<dbReference type="RefSeq" id="WP_161894421.1">
    <property type="nucleotide sequence ID" value="NZ_BJOV01000002.1"/>
</dbReference>
<dbReference type="PANTHER" id="PTHR33744">
    <property type="entry name" value="CARBOHYDRATE DIACID REGULATOR"/>
    <property type="match status" value="1"/>
</dbReference>
<reference evidence="3" key="1">
    <citation type="submission" date="2019-06" db="EMBL/GenBank/DDBJ databases">
        <title>Gordonia isolated from sludge of a wastewater treatment plant.</title>
        <authorList>
            <person name="Tamura T."/>
            <person name="Aoyama K."/>
            <person name="Kang Y."/>
            <person name="Saito S."/>
            <person name="Akiyama N."/>
            <person name="Yazawa K."/>
            <person name="Gonoi T."/>
            <person name="Mikami Y."/>
        </authorList>
    </citation>
    <scope>NUCLEOTIDE SEQUENCE [LARGE SCALE GENOMIC DNA]</scope>
    <source>
        <strain evidence="3">NBRC 107696</strain>
    </source>
</reference>
<gene>
    <name evidence="2" type="ORF">nbrc107696_09820</name>
</gene>
<dbReference type="Pfam" id="PF13556">
    <property type="entry name" value="HTH_30"/>
    <property type="match status" value="1"/>
</dbReference>
<comment type="caution">
    <text evidence="2">The sequence shown here is derived from an EMBL/GenBank/DDBJ whole genome shotgun (WGS) entry which is preliminary data.</text>
</comment>
<feature type="domain" description="PucR C-terminal helix-turn-helix" evidence="1">
    <location>
        <begin position="334"/>
        <end position="387"/>
    </location>
</feature>
<dbReference type="Proteomes" id="UP000444960">
    <property type="component" value="Unassembled WGS sequence"/>
</dbReference>
<dbReference type="Gene3D" id="1.10.10.2840">
    <property type="entry name" value="PucR C-terminal helix-turn-helix domain"/>
    <property type="match status" value="1"/>
</dbReference>
<proteinExistence type="predicted"/>
<dbReference type="InterPro" id="IPR042070">
    <property type="entry name" value="PucR_C-HTH_sf"/>
</dbReference>
<dbReference type="InterPro" id="IPR051448">
    <property type="entry name" value="CdaR-like_regulators"/>
</dbReference>
<dbReference type="PANTHER" id="PTHR33744:SF1">
    <property type="entry name" value="DNA-BINDING TRANSCRIPTIONAL ACTIVATOR ADER"/>
    <property type="match status" value="1"/>
</dbReference>
<sequence length="410" mass="44480">MDDDVKNALGALAQRIERDRSGVREAMHRRVTVDVPQYFAEDPAVTSVGHDALEPLAAAIADVVRPDRVPQDLGSRIAEEAAIAVRSGTSWGVFEDCYRACMAGAWEWLMAEVSRLGLGRVTQLAVVGAFTRELFTWFGLVIQRARSEYSLEKAKVARSASRRRAELIRDLVAGRSVGERELGYPLDCWHRMLVVWKPGAAVDRQTVRGGVGAQAVMYAEAEDGSLWIVIGSTTPDLVVVDLVKSLRIDSDVRVAAGSAHFGVKGFVGTFHEAMSTYGLALRKLDGRPRQVTESREVVVEGLLSWDLAAATRVAVSELGPLAEDTARAERHRGTLAAYVDSACSSSTAAKVLGVSERTVRHRLAAIETALGTPISGRSVELGVALRILRAQSWRDARNDEGVLPVPQESD</sequence>
<organism evidence="2 3">
    <name type="scientific">Gordonia spumicola</name>
    <dbReference type="NCBI Taxonomy" id="589161"/>
    <lineage>
        <taxon>Bacteria</taxon>
        <taxon>Bacillati</taxon>
        <taxon>Actinomycetota</taxon>
        <taxon>Actinomycetes</taxon>
        <taxon>Mycobacteriales</taxon>
        <taxon>Gordoniaceae</taxon>
        <taxon>Gordonia</taxon>
    </lineage>
</organism>
<dbReference type="EMBL" id="BJOV01000002">
    <property type="protein sequence ID" value="GEE00536.1"/>
    <property type="molecule type" value="Genomic_DNA"/>
</dbReference>
<dbReference type="InterPro" id="IPR025736">
    <property type="entry name" value="PucR_C-HTH_dom"/>
</dbReference>
<evidence type="ECO:0000313" key="3">
    <source>
        <dbReference type="Proteomes" id="UP000444960"/>
    </source>
</evidence>
<evidence type="ECO:0000313" key="2">
    <source>
        <dbReference type="EMBL" id="GEE00536.1"/>
    </source>
</evidence>
<dbReference type="AlphaFoldDB" id="A0A7I9V569"/>